<dbReference type="AlphaFoldDB" id="Q3Z9K6"/>
<sequence>MEEYKMENVKDMLALVLVAAGFMYLMIVMVAGLLA</sequence>
<evidence type="ECO:0000313" key="2">
    <source>
        <dbReference type="EMBL" id="AAW40399.1"/>
    </source>
</evidence>
<dbReference type="Proteomes" id="UP000008289">
    <property type="component" value="Chromosome"/>
</dbReference>
<dbReference type="EMBL" id="CP000027">
    <property type="protein sequence ID" value="AAW40399.1"/>
    <property type="molecule type" value="Genomic_DNA"/>
</dbReference>
<dbReference type="KEGG" id="det:DET0346"/>
<reference evidence="2 3" key="1">
    <citation type="journal article" date="2005" name="Science">
        <title>Genome sequence of the PCE-dechlorinating bacterium Dehalococcoides ethenogenes.</title>
        <authorList>
            <person name="Seshadri R."/>
            <person name="Adrian L."/>
            <person name="Fouts D.E."/>
            <person name="Eisen J.A."/>
            <person name="Phillippy A.M."/>
            <person name="Methe B.A."/>
            <person name="Ward N.L."/>
            <person name="Nelson W.C."/>
            <person name="Deboy R.T."/>
            <person name="Khouri H.M."/>
            <person name="Kolonay J.F."/>
            <person name="Dodson R.J."/>
            <person name="Daugherty S.C."/>
            <person name="Brinkac L.M."/>
            <person name="Sullivan S.A."/>
            <person name="Madupu R."/>
            <person name="Nelson K.E."/>
            <person name="Kang K.H."/>
            <person name="Impraim M."/>
            <person name="Tran K."/>
            <person name="Robinson J.M."/>
            <person name="Forberger H.A."/>
            <person name="Fraser C.M."/>
            <person name="Zinder S.H."/>
            <person name="Heidelberg J.F."/>
        </authorList>
    </citation>
    <scope>NUCLEOTIDE SEQUENCE [LARGE SCALE GENOMIC DNA]</scope>
    <source>
        <strain evidence="3">ATCC BAA-2266 / KCTC 15142 / 195</strain>
    </source>
</reference>
<feature type="transmembrane region" description="Helical" evidence="1">
    <location>
        <begin position="12"/>
        <end position="34"/>
    </location>
</feature>
<protein>
    <submittedName>
        <fullName evidence="2">Uncharacterized protein</fullName>
    </submittedName>
</protein>
<keyword evidence="1" id="KW-0812">Transmembrane</keyword>
<gene>
    <name evidence="2" type="ordered locus">DET0346</name>
</gene>
<name>Q3Z9K6_DEHM1</name>
<keyword evidence="1" id="KW-0472">Membrane</keyword>
<dbReference type="InParanoid" id="Q3Z9K6"/>
<dbReference type="HOGENOM" id="CLU_3364554_0_0_0"/>
<accession>Q3Z9K6</accession>
<keyword evidence="1" id="KW-1133">Transmembrane helix</keyword>
<dbReference type="STRING" id="243164.DET0346"/>
<evidence type="ECO:0000313" key="3">
    <source>
        <dbReference type="Proteomes" id="UP000008289"/>
    </source>
</evidence>
<proteinExistence type="predicted"/>
<organism evidence="2 3">
    <name type="scientific">Dehalococcoides mccartyi (strain ATCC BAA-2266 / KCTC 15142 / 195)</name>
    <name type="common">Dehalococcoides ethenogenes (strain 195)</name>
    <dbReference type="NCBI Taxonomy" id="243164"/>
    <lineage>
        <taxon>Bacteria</taxon>
        <taxon>Bacillati</taxon>
        <taxon>Chloroflexota</taxon>
        <taxon>Dehalococcoidia</taxon>
        <taxon>Dehalococcoidales</taxon>
        <taxon>Dehalococcoidaceae</taxon>
        <taxon>Dehalococcoides</taxon>
    </lineage>
</organism>
<evidence type="ECO:0000256" key="1">
    <source>
        <dbReference type="SAM" id="Phobius"/>
    </source>
</evidence>
<keyword evidence="3" id="KW-1185">Reference proteome</keyword>